<accession>A0A150QMA5</accession>
<reference evidence="2 3" key="1">
    <citation type="submission" date="2014-02" db="EMBL/GenBank/DDBJ databases">
        <title>The small core and large imbalanced accessory genome model reveals a collaborative survival strategy of Sorangium cellulosum strains in nature.</title>
        <authorList>
            <person name="Han K."/>
            <person name="Peng R."/>
            <person name="Blom J."/>
            <person name="Li Y.-Z."/>
        </authorList>
    </citation>
    <scope>NUCLEOTIDE SEQUENCE [LARGE SCALE GENOMIC DNA]</scope>
    <source>
        <strain evidence="2 3">So0008-312</strain>
    </source>
</reference>
<proteinExistence type="predicted"/>
<feature type="region of interest" description="Disordered" evidence="1">
    <location>
        <begin position="82"/>
        <end position="104"/>
    </location>
</feature>
<comment type="caution">
    <text evidence="2">The sequence shown here is derived from an EMBL/GenBank/DDBJ whole genome shotgun (WGS) entry which is preliminary data.</text>
</comment>
<dbReference type="Proteomes" id="UP000075260">
    <property type="component" value="Unassembled WGS sequence"/>
</dbReference>
<sequence length="104" mass="11169">MIEAIEVVCRGGAQAKVAPGGGSVPEQVTVQQFGELWSPGELARIYPDQVKPKRCVEQDVHRLDRHVDPSAGRAPVPVASFTLDDAERAQVVPPSPSRPSRSTT</sequence>
<dbReference type="EMBL" id="JEMA01000501">
    <property type="protein sequence ID" value="KYF69100.1"/>
    <property type="molecule type" value="Genomic_DNA"/>
</dbReference>
<name>A0A150QMA5_SORCE</name>
<evidence type="ECO:0000313" key="2">
    <source>
        <dbReference type="EMBL" id="KYF69100.1"/>
    </source>
</evidence>
<feature type="non-terminal residue" evidence="2">
    <location>
        <position position="104"/>
    </location>
</feature>
<dbReference type="OrthoDB" id="5497060at2"/>
<protein>
    <submittedName>
        <fullName evidence="2">Uncharacterized protein</fullName>
    </submittedName>
</protein>
<evidence type="ECO:0000256" key="1">
    <source>
        <dbReference type="SAM" id="MobiDB-lite"/>
    </source>
</evidence>
<gene>
    <name evidence="2" type="ORF">BE15_21095</name>
</gene>
<organism evidence="2 3">
    <name type="scientific">Sorangium cellulosum</name>
    <name type="common">Polyangium cellulosum</name>
    <dbReference type="NCBI Taxonomy" id="56"/>
    <lineage>
        <taxon>Bacteria</taxon>
        <taxon>Pseudomonadati</taxon>
        <taxon>Myxococcota</taxon>
        <taxon>Polyangia</taxon>
        <taxon>Polyangiales</taxon>
        <taxon>Polyangiaceae</taxon>
        <taxon>Sorangium</taxon>
    </lineage>
</organism>
<dbReference type="AlphaFoldDB" id="A0A150QMA5"/>
<evidence type="ECO:0000313" key="3">
    <source>
        <dbReference type="Proteomes" id="UP000075260"/>
    </source>
</evidence>